<name>A0A0A2ES62_PORCN</name>
<gene>
    <name evidence="3" type="ORF">HQ35_03690</name>
</gene>
<dbReference type="CDD" id="cd07516">
    <property type="entry name" value="HAD_Pase"/>
    <property type="match status" value="1"/>
</dbReference>
<accession>A0A0A2ES62</accession>
<dbReference type="AlphaFoldDB" id="A0A0A2ES62"/>
<dbReference type="GO" id="GO:0000287">
    <property type="term" value="F:magnesium ion binding"/>
    <property type="evidence" value="ECO:0007669"/>
    <property type="project" value="TreeGrafter"/>
</dbReference>
<dbReference type="GO" id="GO:0016289">
    <property type="term" value="F:acyl-CoA hydrolase activity"/>
    <property type="evidence" value="ECO:0007669"/>
    <property type="project" value="UniProtKB-ARBA"/>
</dbReference>
<dbReference type="SUPFAM" id="SSF56784">
    <property type="entry name" value="HAD-like"/>
    <property type="match status" value="1"/>
</dbReference>
<dbReference type="SFLD" id="SFLDS00003">
    <property type="entry name" value="Haloacid_Dehalogenase"/>
    <property type="match status" value="1"/>
</dbReference>
<dbReference type="PANTHER" id="PTHR10000:SF8">
    <property type="entry name" value="HAD SUPERFAMILY HYDROLASE-LIKE, TYPE 3"/>
    <property type="match status" value="1"/>
</dbReference>
<dbReference type="GO" id="GO:0005829">
    <property type="term" value="C:cytosol"/>
    <property type="evidence" value="ECO:0007669"/>
    <property type="project" value="TreeGrafter"/>
</dbReference>
<dbReference type="Gene3D" id="3.40.50.1000">
    <property type="entry name" value="HAD superfamily/HAD-like"/>
    <property type="match status" value="1"/>
</dbReference>
<dbReference type="InterPro" id="IPR006683">
    <property type="entry name" value="Thioestr_dom"/>
</dbReference>
<dbReference type="InterPro" id="IPR036412">
    <property type="entry name" value="HAD-like_sf"/>
</dbReference>
<comment type="caution">
    <text evidence="3">The sequence shown here is derived from an EMBL/GenBank/DDBJ whole genome shotgun (WGS) entry which is preliminary data.</text>
</comment>
<sequence length="412" mass="44936">MTDKYKIMALDLDDTLLDDDKKISPMTLNALLDIQKAGMKIVLASGRPTYGLEKYAKELQLSTYGGYLASYSGGKVTSCLDNTILVRNTIDLNLIPRIYDIVKSFDLPLLSYKRNSIITEDDTNEAVLQESMINNGMKIEGVRDFVSAVDRPPFKCVVMGSPVEIAQVRHALECEFPNQLSFHNPAPFLLDIVPFNVDKANALDFLLKDLDLDKSQLVAVGDSYNDVGMIQMAGLGVAMANATEAVKQCASYVTKSNNEDGIVHLINKHILGEEGGQTFTPEALNALMHNTLMSSIGIQCTLLQRGRVEATMPVDIRTRQPMGILHGGASLALAETVAGIGSILLLDENEIQVGMQVSGNHISSAHEGEVVKAIATIIHQGRSSHVWNVDVVTQSQKLISSVRVVNSILKKR</sequence>
<reference evidence="3 4" key="1">
    <citation type="submission" date="2014-08" db="EMBL/GenBank/DDBJ databases">
        <title>Porphyromonas cangingivalis strain:COT-109_OH1386 Genome sequencing.</title>
        <authorList>
            <person name="Wallis C."/>
            <person name="Deusch O."/>
            <person name="O'Flynn C."/>
            <person name="Davis I."/>
            <person name="Jospin G."/>
            <person name="Darling A.E."/>
            <person name="Coil D.A."/>
            <person name="Alexiev A."/>
            <person name="Horsfall A."/>
            <person name="Kirkwood N."/>
            <person name="Harris S."/>
            <person name="Eisen J.A."/>
        </authorList>
    </citation>
    <scope>NUCLEOTIDE SEQUENCE [LARGE SCALE GENOMIC DNA]</scope>
    <source>
        <strain evidence="4">COT-109 OH1386</strain>
    </source>
</reference>
<dbReference type="InterPro" id="IPR023214">
    <property type="entry name" value="HAD_sf"/>
</dbReference>
<dbReference type="PANTHER" id="PTHR10000">
    <property type="entry name" value="PHOSPHOSERINE PHOSPHATASE"/>
    <property type="match status" value="1"/>
</dbReference>
<proteinExistence type="predicted"/>
<dbReference type="SFLD" id="SFLDG01140">
    <property type="entry name" value="C2.B:_Phosphomannomutase_and_P"/>
    <property type="match status" value="1"/>
</dbReference>
<dbReference type="eggNOG" id="COG2050">
    <property type="taxonomic scope" value="Bacteria"/>
</dbReference>
<dbReference type="InterPro" id="IPR003736">
    <property type="entry name" value="PAAI_dom"/>
</dbReference>
<dbReference type="Pfam" id="PF03061">
    <property type="entry name" value="4HBT"/>
    <property type="match status" value="1"/>
</dbReference>
<dbReference type="Gene3D" id="3.10.129.10">
    <property type="entry name" value="Hotdog Thioesterase"/>
    <property type="match status" value="1"/>
</dbReference>
<dbReference type="Pfam" id="PF08282">
    <property type="entry name" value="Hydrolase_3"/>
    <property type="match status" value="1"/>
</dbReference>
<protein>
    <recommendedName>
        <fullName evidence="2">Thioesterase domain-containing protein</fullName>
    </recommendedName>
</protein>
<organism evidence="3 4">
    <name type="scientific">Porphyromonas cangingivalis</name>
    <dbReference type="NCBI Taxonomy" id="36874"/>
    <lineage>
        <taxon>Bacteria</taxon>
        <taxon>Pseudomonadati</taxon>
        <taxon>Bacteroidota</taxon>
        <taxon>Bacteroidia</taxon>
        <taxon>Bacteroidales</taxon>
        <taxon>Porphyromonadaceae</taxon>
        <taxon>Porphyromonas</taxon>
    </lineage>
</organism>
<evidence type="ECO:0000259" key="2">
    <source>
        <dbReference type="Pfam" id="PF03061"/>
    </source>
</evidence>
<evidence type="ECO:0000256" key="1">
    <source>
        <dbReference type="ARBA" id="ARBA00022801"/>
    </source>
</evidence>
<dbReference type="InterPro" id="IPR029069">
    <property type="entry name" value="HotDog_dom_sf"/>
</dbReference>
<dbReference type="STRING" id="36874.HQ34_04290"/>
<evidence type="ECO:0000313" key="4">
    <source>
        <dbReference type="Proteomes" id="UP000030125"/>
    </source>
</evidence>
<evidence type="ECO:0000313" key="3">
    <source>
        <dbReference type="EMBL" id="KGN81753.1"/>
    </source>
</evidence>
<dbReference type="SUPFAM" id="SSF54637">
    <property type="entry name" value="Thioesterase/thiol ester dehydrase-isomerase"/>
    <property type="match status" value="1"/>
</dbReference>
<dbReference type="Gene3D" id="3.30.1240.10">
    <property type="match status" value="1"/>
</dbReference>
<keyword evidence="4" id="KW-1185">Reference proteome</keyword>
<dbReference type="GO" id="GO:0016791">
    <property type="term" value="F:phosphatase activity"/>
    <property type="evidence" value="ECO:0007669"/>
    <property type="project" value="UniProtKB-ARBA"/>
</dbReference>
<dbReference type="Proteomes" id="UP000030125">
    <property type="component" value="Unassembled WGS sequence"/>
</dbReference>
<keyword evidence="1" id="KW-0378">Hydrolase</keyword>
<dbReference type="InterPro" id="IPR006379">
    <property type="entry name" value="HAD-SF_hydro_IIB"/>
</dbReference>
<dbReference type="NCBIfam" id="TIGR01484">
    <property type="entry name" value="HAD-SF-IIB"/>
    <property type="match status" value="1"/>
</dbReference>
<dbReference type="InterPro" id="IPR000150">
    <property type="entry name" value="Cof"/>
</dbReference>
<dbReference type="OrthoDB" id="9798208at2"/>
<dbReference type="eggNOG" id="COG0561">
    <property type="taxonomic scope" value="Bacteria"/>
</dbReference>
<feature type="domain" description="Thioesterase" evidence="2">
    <location>
        <begin position="322"/>
        <end position="398"/>
    </location>
</feature>
<dbReference type="PROSITE" id="PS01229">
    <property type="entry name" value="COF_2"/>
    <property type="match status" value="1"/>
</dbReference>
<dbReference type="EMBL" id="JQJD01000023">
    <property type="protein sequence ID" value="KGN81753.1"/>
    <property type="molecule type" value="Genomic_DNA"/>
</dbReference>
<dbReference type="CDD" id="cd03443">
    <property type="entry name" value="PaaI_thioesterase"/>
    <property type="match status" value="1"/>
</dbReference>
<dbReference type="NCBIfam" id="TIGR00369">
    <property type="entry name" value="unchar_dom_1"/>
    <property type="match status" value="1"/>
</dbReference>
<dbReference type="RefSeq" id="WP_036851138.1">
    <property type="nucleotide sequence ID" value="NZ_JQJD01000023.1"/>
</dbReference>
<dbReference type="NCBIfam" id="TIGR00099">
    <property type="entry name" value="Cof-subfamily"/>
    <property type="match status" value="1"/>
</dbReference>